<evidence type="ECO:0000313" key="1">
    <source>
        <dbReference type="EMBL" id="DAE20062.1"/>
    </source>
</evidence>
<proteinExistence type="predicted"/>
<reference evidence="1" key="1">
    <citation type="journal article" date="2021" name="Proc. Natl. Acad. Sci. U.S.A.">
        <title>A Catalog of Tens of Thousands of Viruses from Human Metagenomes Reveals Hidden Associations with Chronic Diseases.</title>
        <authorList>
            <person name="Tisza M.J."/>
            <person name="Buck C.B."/>
        </authorList>
    </citation>
    <scope>NUCLEOTIDE SEQUENCE</scope>
    <source>
        <strain evidence="1">CtYsL76</strain>
    </source>
</reference>
<protein>
    <submittedName>
        <fullName evidence="1">Uncharacterized protein</fullName>
    </submittedName>
</protein>
<name>A0A8S5QLC6_9CAUD</name>
<accession>A0A8S5QLC6</accession>
<dbReference type="EMBL" id="BK015689">
    <property type="protein sequence ID" value="DAE20062.1"/>
    <property type="molecule type" value="Genomic_DNA"/>
</dbReference>
<organism evidence="1">
    <name type="scientific">CrAss-like virus sp. ctYsL76</name>
    <dbReference type="NCBI Taxonomy" id="2826826"/>
    <lineage>
        <taxon>Viruses</taxon>
        <taxon>Duplodnaviria</taxon>
        <taxon>Heunggongvirae</taxon>
        <taxon>Uroviricota</taxon>
        <taxon>Caudoviricetes</taxon>
        <taxon>Crassvirales</taxon>
    </lineage>
</organism>
<sequence>MCYLEDLKGDENIAYGCPSDFEGGAPPTDKIWYDPCDDAVDQFSITDFLYQAYLGTGGNLNKQDFEKAFANLNNVSGFEVKFASSFEDLGQPTKEKLGKLWLIPASQTGINDLFDEYIVVHSPSTAEDIYMWEK</sequence>